<reference evidence="2" key="1">
    <citation type="submission" date="2022-02" db="EMBL/GenBank/DDBJ databases">
        <title>Towards deciphering the DNA virus diversity associated with rodent species in the families Cricetidae and Heteromyidae.</title>
        <authorList>
            <person name="Lund M."/>
            <person name="Larsen B.B."/>
            <person name="Gryseels S."/>
            <person name="Kraberger S."/>
            <person name="Rowsey D.M."/>
            <person name="Steger L."/>
            <person name="Yule K.M."/>
            <person name="Upham N.S."/>
            <person name="Worobey M."/>
            <person name="Van Doorslaer K."/>
            <person name="Varsani A."/>
        </authorList>
    </citation>
    <scope>NUCLEOTIDE SEQUENCE</scope>
    <source>
        <strain evidence="2">NeonRodF8_19</strain>
    </source>
</reference>
<evidence type="ECO:0000313" key="2">
    <source>
        <dbReference type="EMBL" id="UPW41691.1"/>
    </source>
</evidence>
<name>A0A976N2K7_9VIRU</name>
<accession>A0A976N2K7</accession>
<feature type="coiled-coil region" evidence="1">
    <location>
        <begin position="120"/>
        <end position="147"/>
    </location>
</feature>
<protein>
    <submittedName>
        <fullName evidence="2">DNA pilot protein</fullName>
    </submittedName>
</protein>
<proteinExistence type="predicted"/>
<keyword evidence="1" id="KW-0175">Coiled coil</keyword>
<dbReference type="EMBL" id="OM869650">
    <property type="protein sequence ID" value="UPW41691.1"/>
    <property type="molecule type" value="Genomic_DNA"/>
</dbReference>
<evidence type="ECO:0000256" key="1">
    <source>
        <dbReference type="SAM" id="Coils"/>
    </source>
</evidence>
<organism evidence="2">
    <name type="scientific">Peromfec virus RodF8_19</name>
    <dbReference type="NCBI Taxonomy" id="2929361"/>
    <lineage>
        <taxon>Viruses</taxon>
        <taxon>Monodnaviria</taxon>
        <taxon>Sangervirae</taxon>
        <taxon>Phixviricota</taxon>
        <taxon>Malgrandaviricetes</taxon>
        <taxon>Petitvirales</taxon>
        <taxon>Microviridae</taxon>
    </lineage>
</organism>
<sequence>MEFKGSDLITGGTAAAGSILGMITAKQQFNRQKKLMELQHQYNEESANNAQQRSKEMWDYTNYENQRKHMEAAGLSVGLMYGQGGGGGVSDSGAQGQGVGLPTDTSGSYTMEGAAMGLQLAGQQAQIKLAEAQAEKAKAEAQKIAGADTRYTNALTNFYEAMEDKTWAEADNAREQKYVIMAQKNNLIEATRLLATQADVAEETKIADIGKSWAALRSMNMDILLKHSKIKLNEKQAEHFEALINRYTTQNAVDWYNAKSGRMTAEANKRNAASKAQEADAYEWQIQDMSWKIAEELGIKKDQLSVQQQKLWVDGILGILHEGREIAEIVLDARMGGMKKGTKQFTEMVKEIYNAKGQRTGTVRESRETINEDIQ</sequence>